<sequence length="158" mass="16908">MLDVAAVAERLLRTNPLPDGWKAAFVLLIALHDLGKIGAGFRAMIRAGMPQAARHWELTEAWLLGDDRLSGRLQADPWAMRALIPATAGHHGRTSKQEERFFPRLRAGAGVEAADIPGRFRAGGPLARCIAGGADYGGGLDRLECRPVSGKIAGPVPR</sequence>
<reference evidence="5 6" key="1">
    <citation type="submission" date="2023-09" db="EMBL/GenBank/DDBJ databases">
        <title>Xinfangfangia sedmenti sp. nov., isolated the sedment.</title>
        <authorList>
            <person name="Xu L."/>
        </authorList>
    </citation>
    <scope>NUCLEOTIDE SEQUENCE [LARGE SCALE GENOMIC DNA]</scope>
    <source>
        <strain evidence="5 6">LG-4</strain>
    </source>
</reference>
<evidence type="ECO:0000256" key="1">
    <source>
        <dbReference type="ARBA" id="ARBA00022723"/>
    </source>
</evidence>
<keyword evidence="1" id="KW-0479">Metal-binding</keyword>
<evidence type="ECO:0000313" key="5">
    <source>
        <dbReference type="EMBL" id="MDR5653468.1"/>
    </source>
</evidence>
<dbReference type="Pfam" id="PF18019">
    <property type="entry name" value="Cas3_HD"/>
    <property type="match status" value="1"/>
</dbReference>
<evidence type="ECO:0000256" key="2">
    <source>
        <dbReference type="ARBA" id="ARBA00022801"/>
    </source>
</evidence>
<name>A0ABU1FA21_9RHOB</name>
<dbReference type="NCBIfam" id="TIGR01596">
    <property type="entry name" value="cas3_HD"/>
    <property type="match status" value="1"/>
</dbReference>
<evidence type="ECO:0000256" key="3">
    <source>
        <dbReference type="ARBA" id="ARBA00023118"/>
    </source>
</evidence>
<feature type="domain" description="HD Cas3-type" evidence="4">
    <location>
        <begin position="1"/>
        <end position="137"/>
    </location>
</feature>
<accession>A0ABU1FA21</accession>
<organism evidence="5 6">
    <name type="scientific">Ruixingdingia sedimenti</name>
    <dbReference type="NCBI Taxonomy" id="3073604"/>
    <lineage>
        <taxon>Bacteria</taxon>
        <taxon>Pseudomonadati</taxon>
        <taxon>Pseudomonadota</taxon>
        <taxon>Alphaproteobacteria</taxon>
        <taxon>Rhodobacterales</taxon>
        <taxon>Paracoccaceae</taxon>
        <taxon>Ruixingdingia</taxon>
    </lineage>
</organism>
<protein>
    <submittedName>
        <fullName evidence="5">CRISPR-associated endonuclease Cas3</fullName>
    </submittedName>
</protein>
<keyword evidence="6" id="KW-1185">Reference proteome</keyword>
<proteinExistence type="predicted"/>
<evidence type="ECO:0000259" key="4">
    <source>
        <dbReference type="PROSITE" id="PS51643"/>
    </source>
</evidence>
<keyword evidence="3" id="KW-0051">Antiviral defense</keyword>
<dbReference type="InterPro" id="IPR038257">
    <property type="entry name" value="CRISPR-assoc_Cas3_HD_sf"/>
</dbReference>
<keyword evidence="5" id="KW-0255">Endonuclease</keyword>
<dbReference type="EMBL" id="JAVKPH010000014">
    <property type="protein sequence ID" value="MDR5653468.1"/>
    <property type="molecule type" value="Genomic_DNA"/>
</dbReference>
<dbReference type="GO" id="GO:0004519">
    <property type="term" value="F:endonuclease activity"/>
    <property type="evidence" value="ECO:0007669"/>
    <property type="project" value="UniProtKB-KW"/>
</dbReference>
<keyword evidence="5" id="KW-0540">Nuclease</keyword>
<evidence type="ECO:0000313" key="6">
    <source>
        <dbReference type="Proteomes" id="UP001247754"/>
    </source>
</evidence>
<dbReference type="Proteomes" id="UP001247754">
    <property type="component" value="Unassembled WGS sequence"/>
</dbReference>
<keyword evidence="2" id="KW-0378">Hydrolase</keyword>
<comment type="caution">
    <text evidence="5">The sequence shown here is derived from an EMBL/GenBank/DDBJ whole genome shotgun (WGS) entry which is preliminary data.</text>
</comment>
<dbReference type="InterPro" id="IPR006483">
    <property type="entry name" value="CRISPR-assoc_Cas3_HD"/>
</dbReference>
<dbReference type="Gene3D" id="1.10.3210.30">
    <property type="match status" value="1"/>
</dbReference>
<dbReference type="PROSITE" id="PS51643">
    <property type="entry name" value="HD_CAS3"/>
    <property type="match status" value="1"/>
</dbReference>
<gene>
    <name evidence="5" type="ORF">RGD00_12695</name>
</gene>